<organism evidence="1 2">
    <name type="scientific">Tetradesmus obliquus</name>
    <name type="common">Green alga</name>
    <name type="synonym">Acutodesmus obliquus</name>
    <dbReference type="NCBI Taxonomy" id="3088"/>
    <lineage>
        <taxon>Eukaryota</taxon>
        <taxon>Viridiplantae</taxon>
        <taxon>Chlorophyta</taxon>
        <taxon>core chlorophytes</taxon>
        <taxon>Chlorophyceae</taxon>
        <taxon>CS clade</taxon>
        <taxon>Sphaeropleales</taxon>
        <taxon>Scenedesmaceae</taxon>
        <taxon>Tetradesmus</taxon>
    </lineage>
</organism>
<dbReference type="Proteomes" id="UP000256970">
    <property type="component" value="Unassembled WGS sequence"/>
</dbReference>
<evidence type="ECO:0000313" key="1">
    <source>
        <dbReference type="EMBL" id="SZX61927.1"/>
    </source>
</evidence>
<accession>A0A383V8N1</accession>
<dbReference type="AlphaFoldDB" id="A0A383V8N1"/>
<gene>
    <name evidence="1" type="ORF">BQ4739_LOCUS2479</name>
</gene>
<protein>
    <submittedName>
        <fullName evidence="1">Uncharacterized protein</fullName>
    </submittedName>
</protein>
<reference evidence="1 2" key="1">
    <citation type="submission" date="2016-10" db="EMBL/GenBank/DDBJ databases">
        <authorList>
            <person name="Cai Z."/>
        </authorList>
    </citation>
    <scope>NUCLEOTIDE SEQUENCE [LARGE SCALE GENOMIC DNA]</scope>
</reference>
<proteinExistence type="predicted"/>
<name>A0A383V8N1_TETOB</name>
<dbReference type="EMBL" id="FNXT01000184">
    <property type="protein sequence ID" value="SZX61927.1"/>
    <property type="molecule type" value="Genomic_DNA"/>
</dbReference>
<keyword evidence="2" id="KW-1185">Reference proteome</keyword>
<evidence type="ECO:0000313" key="2">
    <source>
        <dbReference type="Proteomes" id="UP000256970"/>
    </source>
</evidence>
<sequence length="178" mass="18469">MSGAKSDSSWSPFSDDASEDTGYAWGEIIAAKSSWPGDAWAGRVRHTLLSPDESTGGQSMRGRNSITAAWGRAAVPGNNVSFLGCHPAVAQEQQSQRNTPDLLAAIVDGALQAASAPGMLSVSAAGPQRISILHSTPSHPARAASSMLQGPSLLDLQPASAWQVGSQQQVPAWWPASP</sequence>